<dbReference type="GO" id="GO:0016853">
    <property type="term" value="F:isomerase activity"/>
    <property type="evidence" value="ECO:0007669"/>
    <property type="project" value="UniProtKB-KW"/>
</dbReference>
<proteinExistence type="predicted"/>
<evidence type="ECO:0000313" key="3">
    <source>
        <dbReference type="Proteomes" id="UP001190336"/>
    </source>
</evidence>
<evidence type="ECO:0000313" key="2">
    <source>
        <dbReference type="EMBL" id="CAJ1496795.1"/>
    </source>
</evidence>
<dbReference type="Gene3D" id="1.20.120.450">
    <property type="entry name" value="dinb family like domain"/>
    <property type="match status" value="1"/>
</dbReference>
<dbReference type="Pfam" id="PF11716">
    <property type="entry name" value="MDMPI_N"/>
    <property type="match status" value="1"/>
</dbReference>
<dbReference type="RefSeq" id="WP_308476488.1">
    <property type="nucleotide sequence ID" value="NZ_OY726394.1"/>
</dbReference>
<accession>A0ABM9LCS4</accession>
<name>A0ABM9LCS4_9MYCO</name>
<organism evidence="2 3">
    <name type="scientific">[Mycobacterium] kokjensenii</name>
    <dbReference type="NCBI Taxonomy" id="3064287"/>
    <lineage>
        <taxon>Bacteria</taxon>
        <taxon>Bacillati</taxon>
        <taxon>Actinomycetota</taxon>
        <taxon>Actinomycetes</taxon>
        <taxon>Mycobacteriales</taxon>
        <taxon>Mycobacteriaceae</taxon>
        <taxon>Mycolicibacter</taxon>
    </lineage>
</organism>
<feature type="domain" description="Mycothiol-dependent maleylpyruvate isomerase metal-binding" evidence="1">
    <location>
        <begin position="10"/>
        <end position="96"/>
    </location>
</feature>
<evidence type="ECO:0000259" key="1">
    <source>
        <dbReference type="Pfam" id="PF11716"/>
    </source>
</evidence>
<protein>
    <submittedName>
        <fullName evidence="2">Maleylpyruvate isomerase family mycothiol-dependent enzyme</fullName>
    </submittedName>
</protein>
<dbReference type="InterPro" id="IPR034660">
    <property type="entry name" value="DinB/YfiT-like"/>
</dbReference>
<keyword evidence="3" id="KW-1185">Reference proteome</keyword>
<dbReference type="Proteomes" id="UP001190336">
    <property type="component" value="Chromosome"/>
</dbReference>
<dbReference type="SUPFAM" id="SSF109854">
    <property type="entry name" value="DinB/YfiT-like putative metalloenzymes"/>
    <property type="match status" value="1"/>
</dbReference>
<keyword evidence="2" id="KW-0413">Isomerase</keyword>
<dbReference type="EMBL" id="OY726394">
    <property type="protein sequence ID" value="CAJ1496795.1"/>
    <property type="molecule type" value="Genomic_DNA"/>
</dbReference>
<dbReference type="InterPro" id="IPR017517">
    <property type="entry name" value="Maleyloyr_isom"/>
</dbReference>
<gene>
    <name evidence="2" type="ORF">MU0083_001511</name>
</gene>
<sequence length="209" mass="22883">MTFDVTALAAAERTDFAVLLKSLSPQQWLVPSLCAGWTVRDVVAHMLSYEELSPLGVLRRFADARLRFSAANTVGLADYAGYDPPQLLDLLDRSIRPRGLTTAFGGRIALLDGMIHQQDVRRPLGIPREIPADRLLAALKFALFAPPIHARSRTRGLRLIATDLDWTAGRGLEVRGRGEALLMAIAGRRGVTDELSGPGVELLHNRIGR</sequence>
<dbReference type="NCBIfam" id="TIGR03083">
    <property type="entry name" value="maleylpyruvate isomerase family mycothiol-dependent enzyme"/>
    <property type="match status" value="1"/>
</dbReference>
<reference evidence="2 3" key="1">
    <citation type="submission" date="2023-08" db="EMBL/GenBank/DDBJ databases">
        <authorList>
            <person name="Folkvardsen B D."/>
            <person name="Norman A."/>
        </authorList>
    </citation>
    <scope>NUCLEOTIDE SEQUENCE [LARGE SCALE GENOMIC DNA]</scope>
    <source>
        <strain evidence="2 3">Mu0083</strain>
    </source>
</reference>
<dbReference type="InterPro" id="IPR024344">
    <property type="entry name" value="MDMPI_metal-binding"/>
</dbReference>